<dbReference type="AlphaFoldDB" id="A0A3G1KY82"/>
<dbReference type="Gene3D" id="3.60.110.10">
    <property type="entry name" value="Carbon-nitrogen hydrolase"/>
    <property type="match status" value="1"/>
</dbReference>
<gene>
    <name evidence="3" type="ORF">DCMF_23785</name>
</gene>
<dbReference type="OrthoDB" id="9811121at2"/>
<name>A0A3G1KY82_FORW1</name>
<dbReference type="Pfam" id="PF00795">
    <property type="entry name" value="CN_hydrolase"/>
    <property type="match status" value="1"/>
</dbReference>
<dbReference type="RefSeq" id="WP_148136722.1">
    <property type="nucleotide sequence ID" value="NZ_CP017634.1"/>
</dbReference>
<evidence type="ECO:0000313" key="4">
    <source>
        <dbReference type="Proteomes" id="UP000323521"/>
    </source>
</evidence>
<organism evidence="3 4">
    <name type="scientific">Formimonas warabiya</name>
    <dbReference type="NCBI Taxonomy" id="1761012"/>
    <lineage>
        <taxon>Bacteria</taxon>
        <taxon>Bacillati</taxon>
        <taxon>Bacillota</taxon>
        <taxon>Clostridia</taxon>
        <taxon>Eubacteriales</taxon>
        <taxon>Peptococcaceae</taxon>
        <taxon>Candidatus Formimonas</taxon>
    </lineage>
</organism>
<feature type="domain" description="CN hydrolase" evidence="2">
    <location>
        <begin position="4"/>
        <end position="242"/>
    </location>
</feature>
<dbReference type="CDD" id="cd07585">
    <property type="entry name" value="nitrilase_7"/>
    <property type="match status" value="1"/>
</dbReference>
<reference evidence="3 4" key="1">
    <citation type="submission" date="2016-10" db="EMBL/GenBank/DDBJ databases">
        <title>Complete Genome Sequence of Peptococcaceae strain DCMF.</title>
        <authorList>
            <person name="Edwards R.J."/>
            <person name="Holland S.I."/>
            <person name="Deshpande N.P."/>
            <person name="Wong Y.K."/>
            <person name="Ertan H."/>
            <person name="Manefield M."/>
            <person name="Russell T.L."/>
            <person name="Lee M.J."/>
        </authorList>
    </citation>
    <scope>NUCLEOTIDE SEQUENCE [LARGE SCALE GENOMIC DNA]</scope>
    <source>
        <strain evidence="3 4">DCMF</strain>
    </source>
</reference>
<dbReference type="GO" id="GO:0016811">
    <property type="term" value="F:hydrolase activity, acting on carbon-nitrogen (but not peptide) bonds, in linear amides"/>
    <property type="evidence" value="ECO:0007669"/>
    <property type="project" value="UniProtKB-ARBA"/>
</dbReference>
<evidence type="ECO:0000256" key="1">
    <source>
        <dbReference type="ARBA" id="ARBA00022801"/>
    </source>
</evidence>
<dbReference type="Proteomes" id="UP000323521">
    <property type="component" value="Chromosome"/>
</dbReference>
<sequence>MKETRIGLVQMQAEIGQVKENLAKITWFIEAAAAKEVDVLCFPELSITGYTKNTGSLAPETIPGPSADLISALAQKTKMVILAGLPEKSPTDKPYITQLVAFPNGLVGTYRKTHLGKSEWGSFSPGDELPVFMTEKVQFGMGICWDMHFPEVSTVLALQGSEIIFAPHASPQVVGNRREIWLKYLPARAYDNGVFLAACNLIGKAGEEKEFCGGALVLDPRGNIVAEAFPGKEDLLIADLDPGLVNQMRTRERKVMRDSFFLQFRRPELYRQLAEDQEAGKTGDGK</sequence>
<evidence type="ECO:0000259" key="2">
    <source>
        <dbReference type="PROSITE" id="PS50263"/>
    </source>
</evidence>
<keyword evidence="4" id="KW-1185">Reference proteome</keyword>
<dbReference type="InterPro" id="IPR003010">
    <property type="entry name" value="C-N_Hydrolase"/>
</dbReference>
<dbReference type="PANTHER" id="PTHR43674">
    <property type="entry name" value="NITRILASE C965.09-RELATED"/>
    <property type="match status" value="1"/>
</dbReference>
<dbReference type="PROSITE" id="PS50263">
    <property type="entry name" value="CN_HYDROLASE"/>
    <property type="match status" value="1"/>
</dbReference>
<accession>A0A3G1KY82</accession>
<protein>
    <submittedName>
        <fullName evidence="3">Nitrilase</fullName>
    </submittedName>
</protein>
<keyword evidence="1" id="KW-0378">Hydrolase</keyword>
<dbReference type="PANTHER" id="PTHR43674:SF2">
    <property type="entry name" value="BETA-UREIDOPROPIONASE"/>
    <property type="match status" value="1"/>
</dbReference>
<dbReference type="InterPro" id="IPR050345">
    <property type="entry name" value="Aliph_Amidase/BUP"/>
</dbReference>
<dbReference type="EMBL" id="CP017634">
    <property type="protein sequence ID" value="ATW27370.1"/>
    <property type="molecule type" value="Genomic_DNA"/>
</dbReference>
<proteinExistence type="predicted"/>
<dbReference type="InterPro" id="IPR036526">
    <property type="entry name" value="C-N_Hydrolase_sf"/>
</dbReference>
<dbReference type="KEGG" id="fwa:DCMF_23785"/>
<dbReference type="SUPFAM" id="SSF56317">
    <property type="entry name" value="Carbon-nitrogen hydrolase"/>
    <property type="match status" value="1"/>
</dbReference>
<evidence type="ECO:0000313" key="3">
    <source>
        <dbReference type="EMBL" id="ATW27370.1"/>
    </source>
</evidence>